<organism evidence="2 3">
    <name type="scientific">Steinernema carpocapsae</name>
    <name type="common">Entomopathogenic nematode</name>
    <dbReference type="NCBI Taxonomy" id="34508"/>
    <lineage>
        <taxon>Eukaryota</taxon>
        <taxon>Metazoa</taxon>
        <taxon>Ecdysozoa</taxon>
        <taxon>Nematoda</taxon>
        <taxon>Chromadorea</taxon>
        <taxon>Rhabditida</taxon>
        <taxon>Tylenchina</taxon>
        <taxon>Panagrolaimomorpha</taxon>
        <taxon>Strongyloidoidea</taxon>
        <taxon>Steinernematidae</taxon>
        <taxon>Steinernema</taxon>
    </lineage>
</organism>
<reference evidence="2 3" key="2">
    <citation type="journal article" date="2019" name="G3 (Bethesda)">
        <title>Hybrid Assembly of the Genome of the Entomopathogenic Nematode Steinernema carpocapsae Identifies the X-Chromosome.</title>
        <authorList>
            <person name="Serra L."/>
            <person name="Macchietto M."/>
            <person name="Macias-Munoz A."/>
            <person name="McGill C.J."/>
            <person name="Rodriguez I.M."/>
            <person name="Rodriguez B."/>
            <person name="Murad R."/>
            <person name="Mortazavi A."/>
        </authorList>
    </citation>
    <scope>NUCLEOTIDE SEQUENCE [LARGE SCALE GENOMIC DNA]</scope>
    <source>
        <strain evidence="2 3">ALL</strain>
    </source>
</reference>
<feature type="compositionally biased region" description="Polar residues" evidence="1">
    <location>
        <begin position="586"/>
        <end position="599"/>
    </location>
</feature>
<feature type="region of interest" description="Disordered" evidence="1">
    <location>
        <begin position="570"/>
        <end position="599"/>
    </location>
</feature>
<keyword evidence="3" id="KW-1185">Reference proteome</keyword>
<feature type="region of interest" description="Disordered" evidence="1">
    <location>
        <begin position="161"/>
        <end position="227"/>
    </location>
</feature>
<accession>A0A4U5MRD0</accession>
<dbReference type="AlphaFoldDB" id="A0A4U5MRD0"/>
<name>A0A4U5MRD0_STECR</name>
<evidence type="ECO:0000256" key="1">
    <source>
        <dbReference type="SAM" id="MobiDB-lite"/>
    </source>
</evidence>
<proteinExistence type="predicted"/>
<sequence>MLEKIMQVITEKYPEATDVVCWKFWKSIRNLPRSYRGGLYISHVGYLLLLNDSNSISVMSVDSSEDEPAYIGTLIEEIKKYPQLYNLRVTRESPVERFHKAAPDAWTNVMQVMKSRFPDVVEKAVFAAWSQLRVDHFENRLAARNLKGKLDFLNSTFTVRRSRIPSPSSEEEESKGTSVTSASTTRPGVKPTFTVRRSRIPSEESMSEENDESDHGSTFTAQGYPGKKNGEEYIDALIDEMKKHPQLCSVNLSGNTPLKKLKIASPEAWESVMQALKNCFFDMTEERVFASWRMLRVQHFKNRLATKNLGKLDFLNDVVMAVEGSNEKDSNQGEESDDLNVISTPTTRPGRNPEFMGALIDEMKKYPDLYCVRLGLNTSVDAFYKAASDDWKNLMQAIRNHFPEVFEERVFACWRLLRVKHFGNRLAARNRGKLDFLNGIVQTRAAVESDDSSEDSDAEESLSPTKKRESLFRTYGDEAVNLLLAEVAKYPDVYTIIVSTGTKFRRFREAVPSSWTEIMQAMECEYPGIREKTVFSAWKYLRYRWSMGVLPRKHSEKLFFLDPLEEAPLRSRERSSDDSDESDRSTYVSNTFSSRSNIF</sequence>
<gene>
    <name evidence="2" type="ORF">L596_019675</name>
</gene>
<dbReference type="EMBL" id="AZBU02000006">
    <property type="protein sequence ID" value="TKR72184.1"/>
    <property type="molecule type" value="Genomic_DNA"/>
</dbReference>
<evidence type="ECO:0000313" key="2">
    <source>
        <dbReference type="EMBL" id="TKR72184.1"/>
    </source>
</evidence>
<protein>
    <submittedName>
        <fullName evidence="2">Uncharacterized protein</fullName>
    </submittedName>
</protein>
<evidence type="ECO:0000313" key="3">
    <source>
        <dbReference type="Proteomes" id="UP000298663"/>
    </source>
</evidence>
<feature type="compositionally biased region" description="Polar residues" evidence="1">
    <location>
        <begin position="176"/>
        <end position="186"/>
    </location>
</feature>
<feature type="region of interest" description="Disordered" evidence="1">
    <location>
        <begin position="325"/>
        <end position="350"/>
    </location>
</feature>
<reference evidence="2 3" key="1">
    <citation type="journal article" date="2015" name="Genome Biol.">
        <title>Comparative genomics of Steinernema reveals deeply conserved gene regulatory networks.</title>
        <authorList>
            <person name="Dillman A.R."/>
            <person name="Macchietto M."/>
            <person name="Porter C.F."/>
            <person name="Rogers A."/>
            <person name="Williams B."/>
            <person name="Antoshechkin I."/>
            <person name="Lee M.M."/>
            <person name="Goodwin Z."/>
            <person name="Lu X."/>
            <person name="Lewis E.E."/>
            <person name="Goodrich-Blair H."/>
            <person name="Stock S.P."/>
            <person name="Adams B.J."/>
            <person name="Sternberg P.W."/>
            <person name="Mortazavi A."/>
        </authorList>
    </citation>
    <scope>NUCLEOTIDE SEQUENCE [LARGE SCALE GENOMIC DNA]</scope>
    <source>
        <strain evidence="2 3">ALL</strain>
    </source>
</reference>
<comment type="caution">
    <text evidence="2">The sequence shown here is derived from an EMBL/GenBank/DDBJ whole genome shotgun (WGS) entry which is preliminary data.</text>
</comment>
<dbReference type="Proteomes" id="UP000298663">
    <property type="component" value="Unassembled WGS sequence"/>
</dbReference>